<dbReference type="RefSeq" id="XP_066670111.1">
    <property type="nucleotide sequence ID" value="XM_066811188.1"/>
</dbReference>
<evidence type="ECO:0000313" key="4">
    <source>
        <dbReference type="Proteomes" id="UP001433268"/>
    </source>
</evidence>
<protein>
    <recommendedName>
        <fullName evidence="2">SUZ domain-containing protein</fullName>
    </recommendedName>
</protein>
<dbReference type="InterPro" id="IPR024771">
    <property type="entry name" value="SUZ"/>
</dbReference>
<feature type="compositionally biased region" description="Basic and acidic residues" evidence="1">
    <location>
        <begin position="11"/>
        <end position="35"/>
    </location>
</feature>
<evidence type="ECO:0000313" key="3">
    <source>
        <dbReference type="EMBL" id="KAK8085602.1"/>
    </source>
</evidence>
<evidence type="ECO:0000259" key="2">
    <source>
        <dbReference type="PROSITE" id="PS51673"/>
    </source>
</evidence>
<feature type="region of interest" description="Disordered" evidence="1">
    <location>
        <begin position="68"/>
        <end position="88"/>
    </location>
</feature>
<dbReference type="EMBL" id="JAQQWN010000005">
    <property type="protein sequence ID" value="KAK8085602.1"/>
    <property type="molecule type" value="Genomic_DNA"/>
</dbReference>
<reference evidence="3 4" key="1">
    <citation type="submission" date="2023-01" db="EMBL/GenBank/DDBJ databases">
        <title>Analysis of 21 Apiospora genomes using comparative genomics revels a genus with tremendous synthesis potential of carbohydrate active enzymes and secondary metabolites.</title>
        <authorList>
            <person name="Sorensen T."/>
        </authorList>
    </citation>
    <scope>NUCLEOTIDE SEQUENCE [LARGE SCALE GENOMIC DNA]</scope>
    <source>
        <strain evidence="3 4">CBS 114990</strain>
    </source>
</reference>
<name>A0ABR1WQ52_9PEZI</name>
<dbReference type="Pfam" id="PF12752">
    <property type="entry name" value="SUZ"/>
    <property type="match status" value="1"/>
</dbReference>
<feature type="domain" description="SUZ" evidence="2">
    <location>
        <begin position="1"/>
        <end position="49"/>
    </location>
</feature>
<feature type="compositionally biased region" description="Acidic residues" evidence="1">
    <location>
        <begin position="1"/>
        <end position="10"/>
    </location>
</feature>
<gene>
    <name evidence="3" type="ORF">PG997_006873</name>
</gene>
<feature type="compositionally biased region" description="Basic and acidic residues" evidence="1">
    <location>
        <begin position="74"/>
        <end position="83"/>
    </location>
</feature>
<dbReference type="PROSITE" id="PS51673">
    <property type="entry name" value="SUZ"/>
    <property type="match status" value="1"/>
</dbReference>
<dbReference type="GeneID" id="92044248"/>
<proteinExistence type="predicted"/>
<keyword evidence="4" id="KW-1185">Reference proteome</keyword>
<dbReference type="Proteomes" id="UP001433268">
    <property type="component" value="Unassembled WGS sequence"/>
</dbReference>
<feature type="region of interest" description="Disordered" evidence="1">
    <location>
        <begin position="1"/>
        <end position="35"/>
    </location>
</feature>
<organism evidence="3 4">
    <name type="scientific">Apiospora hydei</name>
    <dbReference type="NCBI Taxonomy" id="1337664"/>
    <lineage>
        <taxon>Eukaryota</taxon>
        <taxon>Fungi</taxon>
        <taxon>Dikarya</taxon>
        <taxon>Ascomycota</taxon>
        <taxon>Pezizomycotina</taxon>
        <taxon>Sordariomycetes</taxon>
        <taxon>Xylariomycetidae</taxon>
        <taxon>Amphisphaeriales</taxon>
        <taxon>Apiosporaceae</taxon>
        <taxon>Apiospora</taxon>
    </lineage>
</organism>
<evidence type="ECO:0000256" key="1">
    <source>
        <dbReference type="SAM" id="MobiDB-lite"/>
    </source>
</evidence>
<accession>A0ABR1WQ52</accession>
<sequence length="119" mass="15291">MADDDDDDDEANKKPQETPEEIRARQQREREEKQRRYDEVRAKIFGGDQQQHNQRYWVWCRSRKRTKFGHQHPRQRDAADAKGRRARPWAWQRGLPRWTRWWWWRRRQRQRRRRQRPFR</sequence>
<comment type="caution">
    <text evidence="3">The sequence shown here is derived from an EMBL/GenBank/DDBJ whole genome shotgun (WGS) entry which is preliminary data.</text>
</comment>